<feature type="compositionally biased region" description="Polar residues" evidence="1">
    <location>
        <begin position="135"/>
        <end position="151"/>
    </location>
</feature>
<evidence type="ECO:0000256" key="1">
    <source>
        <dbReference type="SAM" id="MobiDB-lite"/>
    </source>
</evidence>
<feature type="region of interest" description="Disordered" evidence="1">
    <location>
        <begin position="120"/>
        <end position="177"/>
    </location>
</feature>
<name>A0A4P9X5Y0_9FUNG</name>
<dbReference type="Proteomes" id="UP000274922">
    <property type="component" value="Unassembled WGS sequence"/>
</dbReference>
<feature type="compositionally biased region" description="Basic and acidic residues" evidence="1">
    <location>
        <begin position="394"/>
        <end position="403"/>
    </location>
</feature>
<accession>A0A4P9X5Y0</accession>
<proteinExistence type="predicted"/>
<dbReference type="AlphaFoldDB" id="A0A4P9X5Y0"/>
<feature type="region of interest" description="Disordered" evidence="1">
    <location>
        <begin position="248"/>
        <end position="309"/>
    </location>
</feature>
<gene>
    <name evidence="2" type="ORF">CXG81DRAFT_19503</name>
</gene>
<organism evidence="2 3">
    <name type="scientific">Caulochytrium protostelioides</name>
    <dbReference type="NCBI Taxonomy" id="1555241"/>
    <lineage>
        <taxon>Eukaryota</taxon>
        <taxon>Fungi</taxon>
        <taxon>Fungi incertae sedis</taxon>
        <taxon>Chytridiomycota</taxon>
        <taxon>Chytridiomycota incertae sedis</taxon>
        <taxon>Chytridiomycetes</taxon>
        <taxon>Caulochytriales</taxon>
        <taxon>Caulochytriaceae</taxon>
        <taxon>Caulochytrium</taxon>
    </lineage>
</organism>
<evidence type="ECO:0000313" key="3">
    <source>
        <dbReference type="Proteomes" id="UP000274922"/>
    </source>
</evidence>
<protein>
    <submittedName>
        <fullName evidence="2">Uncharacterized protein</fullName>
    </submittedName>
</protein>
<feature type="compositionally biased region" description="Low complexity" evidence="1">
    <location>
        <begin position="265"/>
        <end position="307"/>
    </location>
</feature>
<dbReference type="STRING" id="1555241.A0A4P9X5Y0"/>
<reference evidence="3" key="1">
    <citation type="journal article" date="2018" name="Nat. Microbiol.">
        <title>Leveraging single-cell genomics to expand the fungal tree of life.</title>
        <authorList>
            <person name="Ahrendt S.R."/>
            <person name="Quandt C.A."/>
            <person name="Ciobanu D."/>
            <person name="Clum A."/>
            <person name="Salamov A."/>
            <person name="Andreopoulos B."/>
            <person name="Cheng J.F."/>
            <person name="Woyke T."/>
            <person name="Pelin A."/>
            <person name="Henrissat B."/>
            <person name="Reynolds N.K."/>
            <person name="Benny G.L."/>
            <person name="Smith M.E."/>
            <person name="James T.Y."/>
            <person name="Grigoriev I.V."/>
        </authorList>
    </citation>
    <scope>NUCLEOTIDE SEQUENCE [LARGE SCALE GENOMIC DNA]</scope>
    <source>
        <strain evidence="3">ATCC 52028</strain>
    </source>
</reference>
<keyword evidence="3" id="KW-1185">Reference proteome</keyword>
<feature type="region of interest" description="Disordered" evidence="1">
    <location>
        <begin position="378"/>
        <end position="435"/>
    </location>
</feature>
<feature type="compositionally biased region" description="Low complexity" evidence="1">
    <location>
        <begin position="333"/>
        <end position="366"/>
    </location>
</feature>
<feature type="region of interest" description="Disordered" evidence="1">
    <location>
        <begin position="326"/>
        <end position="366"/>
    </location>
</feature>
<sequence>MPSVMPPMCITCPAFSVDIRVSPPSPGAGACAPQNNLPAQQLMTPASSRKRTTSVGRDMLLPIRESQIDHVHVALPPGADNPGARHLARLRGQFSPPVSIDSYGFDEAAAEAADGFPFPCHDQVGHPLTREPESMSYSRQLDTSSATSLTNPGPPVLPQWKNRSHDAASSSTYSDAGHDWRDMGRLLRFSKEDEAKLRSLSQAQSDAYAYHSDNGPRRHSSSISNASTIVGGLSSASSHYAVAQKGSDKPISFGETKLATPAGASPQRPSHSLSPSQQHPPAGAPLASPSSSDSSSSPATTATTNTPSHRRTFLGMIWFHHGMRSWSHHDESSSSSSSSNSNSSHNNNNNNSSSSNSPPSGKPGAAVASAVTAAAVAEPAAPRLSVPSPPSTIRGKDVPEPGTRRRRSSCSAVQDMRKWGATSETLESGAAPAPHGRITRAPIESLSPQQLRAAEITVKGVMSASNHMDTGIFTGLDIFSRCQMQLTGSSTPRSPGSAV</sequence>
<dbReference type="EMBL" id="ML014210">
    <property type="protein sequence ID" value="RKP00548.1"/>
    <property type="molecule type" value="Genomic_DNA"/>
</dbReference>
<evidence type="ECO:0000313" key="2">
    <source>
        <dbReference type="EMBL" id="RKP00548.1"/>
    </source>
</evidence>